<reference evidence="5" key="3">
    <citation type="submission" date="2025-09" db="UniProtKB">
        <authorList>
            <consortium name="Ensembl"/>
        </authorList>
    </citation>
    <scope>IDENTIFICATION</scope>
</reference>
<sequence>MEKQFGVDLQMDSQEGGLKELVMKWFTETQAPLIQNNGNFPDWFQGFATRKDTEDLLKDKALGCFLIRLSEKAIGYILSYKGHDRCRHFVITQNHSGQFVIAGDSQTYHSLTELIEHYKVSPIQPFGECLTSSCYEENTGELYDVVNYNTKGKVGVSVQALRSLWDQKNSDNSSPVNNQRIQQQHDSSPVSPPSLPLKNQGRNRKLVGTVSVDTTSLQGVPPVPKRGPPLGLFLSGSLPDTTTHPNETKTESNRSEKLSGNTNPAQTSDKNSLNTVETPGFTYSEVAHMESKSKSLPQLDNNMVEEEYSNHLSSPSFTTSTSHSPIPVKRVTCHTYSLHHRARRASRSSSSEKLSDDSEILRSNPLYQTSEDPENSSDQQEDGMYAVVPQSSTPASLSDDTYELIPGVSTPTVQGNTYESLEEMKTKTPKSTWGKSNIKWKKFLPDYKKK</sequence>
<evidence type="ECO:0000256" key="1">
    <source>
        <dbReference type="ARBA" id="ARBA00022999"/>
    </source>
</evidence>
<dbReference type="InterPro" id="IPR036860">
    <property type="entry name" value="SH2_dom_sf"/>
</dbReference>
<accession>A0A3Q1KD77</accession>
<reference evidence="5" key="2">
    <citation type="submission" date="2025-08" db="UniProtKB">
        <authorList>
            <consortium name="Ensembl"/>
        </authorList>
    </citation>
    <scope>IDENTIFICATION</scope>
</reference>
<keyword evidence="1 2" id="KW-0727">SH2 domain</keyword>
<dbReference type="CTD" id="646892"/>
<feature type="compositionally biased region" description="Acidic residues" evidence="3">
    <location>
        <begin position="371"/>
        <end position="381"/>
    </location>
</feature>
<dbReference type="Pfam" id="PF00017">
    <property type="entry name" value="SH2"/>
    <property type="match status" value="1"/>
</dbReference>
<name>A0A3Q1KD77_ANATE</name>
<feature type="domain" description="SH2" evidence="4">
    <location>
        <begin position="43"/>
        <end position="119"/>
    </location>
</feature>
<dbReference type="SMART" id="SM00252">
    <property type="entry name" value="SH2"/>
    <property type="match status" value="1"/>
</dbReference>
<feature type="compositionally biased region" description="Low complexity" evidence="3">
    <location>
        <begin position="228"/>
        <end position="239"/>
    </location>
</feature>
<dbReference type="SUPFAM" id="SSF55550">
    <property type="entry name" value="SH2 domain"/>
    <property type="match status" value="1"/>
</dbReference>
<dbReference type="GeneTree" id="ENSGT00940000160977"/>
<dbReference type="PANTHER" id="PTHR14388">
    <property type="entry name" value="T CELL-SPECIFIC ADAPTER PROTEIN TSAD"/>
    <property type="match status" value="1"/>
</dbReference>
<dbReference type="InParanoid" id="A0A3Q1KD77"/>
<dbReference type="Gene3D" id="3.30.505.10">
    <property type="entry name" value="SH2 domain"/>
    <property type="match status" value="1"/>
</dbReference>
<dbReference type="AlphaFoldDB" id="A0A3Q1KD77"/>
<dbReference type="GO" id="GO:0005737">
    <property type="term" value="C:cytoplasm"/>
    <property type="evidence" value="ECO:0007669"/>
    <property type="project" value="TreeGrafter"/>
</dbReference>
<feature type="region of interest" description="Disordered" evidence="3">
    <location>
        <begin position="339"/>
        <end position="410"/>
    </location>
</feature>
<evidence type="ECO:0000256" key="3">
    <source>
        <dbReference type="SAM" id="MobiDB-lite"/>
    </source>
</evidence>
<organism evidence="5 6">
    <name type="scientific">Anabas testudineus</name>
    <name type="common">Climbing perch</name>
    <name type="synonym">Anthias testudineus</name>
    <dbReference type="NCBI Taxonomy" id="64144"/>
    <lineage>
        <taxon>Eukaryota</taxon>
        <taxon>Metazoa</taxon>
        <taxon>Chordata</taxon>
        <taxon>Craniata</taxon>
        <taxon>Vertebrata</taxon>
        <taxon>Euteleostomi</taxon>
        <taxon>Actinopterygii</taxon>
        <taxon>Neopterygii</taxon>
        <taxon>Teleostei</taxon>
        <taxon>Neoteleostei</taxon>
        <taxon>Acanthomorphata</taxon>
        <taxon>Anabantaria</taxon>
        <taxon>Anabantiformes</taxon>
        <taxon>Anabantoidei</taxon>
        <taxon>Anabantidae</taxon>
        <taxon>Anabas</taxon>
    </lineage>
</organism>
<feature type="compositionally biased region" description="Basic and acidic residues" evidence="3">
    <location>
        <begin position="246"/>
        <end position="257"/>
    </location>
</feature>
<dbReference type="PANTHER" id="PTHR14388:SF6">
    <property type="entry name" value="SH2 DOMAIN-CONTAINING PROTEIN 7"/>
    <property type="match status" value="1"/>
</dbReference>
<evidence type="ECO:0000313" key="5">
    <source>
        <dbReference type="Ensembl" id="ENSATEP00000032731.2"/>
    </source>
</evidence>
<dbReference type="PROSITE" id="PS50001">
    <property type="entry name" value="SH2"/>
    <property type="match status" value="1"/>
</dbReference>
<dbReference type="GeneID" id="113174073"/>
<evidence type="ECO:0000256" key="2">
    <source>
        <dbReference type="PROSITE-ProRule" id="PRU00191"/>
    </source>
</evidence>
<dbReference type="RefSeq" id="XP_026233538.1">
    <property type="nucleotide sequence ID" value="XM_026377753.1"/>
</dbReference>
<protein>
    <recommendedName>
        <fullName evidence="4">SH2 domain-containing protein</fullName>
    </recommendedName>
</protein>
<feature type="region of interest" description="Disordered" evidence="3">
    <location>
        <begin position="167"/>
        <end position="276"/>
    </location>
</feature>
<reference evidence="5" key="1">
    <citation type="submission" date="2021-04" db="EMBL/GenBank/DDBJ databases">
        <authorList>
            <consortium name="Wellcome Sanger Institute Data Sharing"/>
        </authorList>
    </citation>
    <scope>NUCLEOTIDE SEQUENCE [LARGE SCALE GENOMIC DNA]</scope>
</reference>
<keyword evidence="6" id="KW-1185">Reference proteome</keyword>
<dbReference type="InterPro" id="IPR000980">
    <property type="entry name" value="SH2"/>
</dbReference>
<dbReference type="Proteomes" id="UP000265040">
    <property type="component" value="Chromosome 3"/>
</dbReference>
<proteinExistence type="predicted"/>
<evidence type="ECO:0000259" key="4">
    <source>
        <dbReference type="PROSITE" id="PS50001"/>
    </source>
</evidence>
<feature type="compositionally biased region" description="Polar residues" evidence="3">
    <location>
        <begin position="389"/>
        <end position="399"/>
    </location>
</feature>
<feature type="compositionally biased region" description="Polar residues" evidence="3">
    <location>
        <begin position="258"/>
        <end position="276"/>
    </location>
</feature>
<dbReference type="OrthoDB" id="6108017at2759"/>
<dbReference type="PRINTS" id="PR00401">
    <property type="entry name" value="SH2DOMAIN"/>
</dbReference>
<feature type="compositionally biased region" description="Polar residues" evidence="3">
    <location>
        <begin position="167"/>
        <end position="186"/>
    </location>
</feature>
<evidence type="ECO:0000313" key="6">
    <source>
        <dbReference type="Proteomes" id="UP000265040"/>
    </source>
</evidence>
<dbReference type="Ensembl" id="ENSATET00000033210.3">
    <property type="protein sequence ID" value="ENSATEP00000032731.2"/>
    <property type="gene ID" value="ENSATEG00000022546.3"/>
</dbReference>